<dbReference type="OrthoDB" id="6240578at2"/>
<evidence type="ECO:0000313" key="2">
    <source>
        <dbReference type="Proteomes" id="UP000288789"/>
    </source>
</evidence>
<comment type="caution">
    <text evidence="1">The sequence shown here is derived from an EMBL/GenBank/DDBJ whole genome shotgun (WGS) entry which is preliminary data.</text>
</comment>
<evidence type="ECO:0000313" key="1">
    <source>
        <dbReference type="EMBL" id="RWU12933.1"/>
    </source>
</evidence>
<organism evidence="1 2">
    <name type="scientific">Pseudidiomarina gelatinasegens</name>
    <dbReference type="NCBI Taxonomy" id="2487740"/>
    <lineage>
        <taxon>Bacteria</taxon>
        <taxon>Pseudomonadati</taxon>
        <taxon>Pseudomonadota</taxon>
        <taxon>Gammaproteobacteria</taxon>
        <taxon>Alteromonadales</taxon>
        <taxon>Idiomarinaceae</taxon>
        <taxon>Pseudidiomarina</taxon>
    </lineage>
</organism>
<dbReference type="RefSeq" id="WP_128351260.1">
    <property type="nucleotide sequence ID" value="NZ_RSFE01000001.1"/>
</dbReference>
<dbReference type="Proteomes" id="UP000288789">
    <property type="component" value="Unassembled WGS sequence"/>
</dbReference>
<proteinExistence type="predicted"/>
<accession>A0A443Z7L8</accession>
<protein>
    <submittedName>
        <fullName evidence="1">Uncharacterized protein</fullName>
    </submittedName>
</protein>
<reference evidence="1 2" key="1">
    <citation type="submission" date="2018-12" db="EMBL/GenBank/DDBJ databases">
        <authorList>
            <person name="Li A."/>
            <person name="Zhang M."/>
            <person name="Zhu H."/>
        </authorList>
    </citation>
    <scope>NUCLEOTIDE SEQUENCE [LARGE SCALE GENOMIC DNA]</scope>
    <source>
        <strain evidence="1 2">R04H25</strain>
    </source>
</reference>
<dbReference type="EMBL" id="RSFE01000001">
    <property type="protein sequence ID" value="RWU12933.1"/>
    <property type="molecule type" value="Genomic_DNA"/>
</dbReference>
<sequence>MREEYIDHERRKRPRKISLYNGDEKLSDLGVPMAESNHAALKRTLQELHRSPILTHAVFRDRNGKTWVIPRSISYFKRLKIQLFAA</sequence>
<name>A0A443Z7L8_9GAMM</name>
<gene>
    <name evidence="1" type="ORF">EGC76_01580</name>
</gene>
<keyword evidence="2" id="KW-1185">Reference proteome</keyword>
<dbReference type="AlphaFoldDB" id="A0A443Z7L8"/>